<feature type="region of interest" description="Disordered" evidence="6">
    <location>
        <begin position="1"/>
        <end position="25"/>
    </location>
</feature>
<proteinExistence type="predicted"/>
<dbReference type="GO" id="GO:0003677">
    <property type="term" value="F:DNA binding"/>
    <property type="evidence" value="ECO:0007669"/>
    <property type="project" value="UniProtKB-KW"/>
</dbReference>
<dbReference type="SMART" id="SM00066">
    <property type="entry name" value="GAL4"/>
    <property type="match status" value="1"/>
</dbReference>
<keyword evidence="4" id="KW-0804">Transcription</keyword>
<evidence type="ECO:0000256" key="2">
    <source>
        <dbReference type="ARBA" id="ARBA00023015"/>
    </source>
</evidence>
<dbReference type="SUPFAM" id="SSF57701">
    <property type="entry name" value="Zn2/Cys6 DNA-binding domain"/>
    <property type="match status" value="1"/>
</dbReference>
<dbReference type="CDD" id="cd00067">
    <property type="entry name" value="GAL4"/>
    <property type="match status" value="1"/>
</dbReference>
<dbReference type="GO" id="GO:0008270">
    <property type="term" value="F:zinc ion binding"/>
    <property type="evidence" value="ECO:0007669"/>
    <property type="project" value="InterPro"/>
</dbReference>
<feature type="region of interest" description="Disordered" evidence="6">
    <location>
        <begin position="508"/>
        <end position="527"/>
    </location>
</feature>
<dbReference type="InterPro" id="IPR036864">
    <property type="entry name" value="Zn2-C6_fun-type_DNA-bd_sf"/>
</dbReference>
<sequence>MISSQKDPGLDMSMHKPPRQRRAGKACENCRARKVRCDVTVRGSPCRNCEIDETPCLMARCRRGRKHKDWYLGLGRSRGENAVARPVDRREDVYYTNLDRITDGVGPSTNISTNAMAVLHSMTSLGDVPPSLDRLQQLSPTPIQSPADIPPPELQSLFQSFPKSFTDIDIAYLRSKGALDLPPERLRNESIRCYLEYIHPFMPLLDPTELLTVVDGNCSHGSAPRLSLLLFHCVMFAAVPFVDESLVREAGYANLKMARRAFFEKAKLLYDADFEHDSITIIQSVLLMSFWSDRQTQEIHKQTWYWVNIAISIAQTIGLNQDPEPLPLPPEKKSLRRRLWWCCFMRDRVTCLYLSRPLRIQPEDFNVALPTVKDMEIDRPVAFLSSEVCSHRLLHLSCYDQTTQVELAEIFISFLKLCIVIGTILSSQYSPVRPPSGPRNRATQAAMPTMLFPVHSPSSEQSAATPTESTISPLEFTLQEWYDNLPRSVSWKTQPESPGSVWDGIAREDIPSAKRHPDTRTDSTKPSSVAIQRAMLHMCYYTAVSALHRSQNQSRHSQHQVSDSADKIAQISAFLNDKGLVRYLPVTVITMLVPSIITSAMRIKAIVEASHRGRSAPVHDDELVRVRDNVNSLLVSLKTFQRVYVAADLVAMLVEAMLNHARMKIVVPQPGDWGRLFAGNRARHRAFELDVQLESTDSHKTTSAKNKPPPVPAVVNIQQSPSLETDTALSADIHSTDLSACATDGDNSWQELIDPSAGHAFGIGVGESLWDAAFNPDNNDSMGQWNFGSIGIDGFDENIDGMIHWDGTEMDWLA</sequence>
<keyword evidence="3" id="KW-0238">DNA-binding</keyword>
<evidence type="ECO:0000313" key="8">
    <source>
        <dbReference type="EMBL" id="OAL30486.1"/>
    </source>
</evidence>
<gene>
    <name evidence="8" type="ORF">AYO20_08705</name>
</gene>
<dbReference type="GO" id="GO:0006351">
    <property type="term" value="P:DNA-templated transcription"/>
    <property type="evidence" value="ECO:0007669"/>
    <property type="project" value="InterPro"/>
</dbReference>
<keyword evidence="1" id="KW-0479">Metal-binding</keyword>
<dbReference type="SMART" id="SM00906">
    <property type="entry name" value="Fungal_trans"/>
    <property type="match status" value="1"/>
</dbReference>
<dbReference type="InterPro" id="IPR001138">
    <property type="entry name" value="Zn2Cys6_DnaBD"/>
</dbReference>
<reference evidence="8 9" key="1">
    <citation type="submission" date="2016-03" db="EMBL/GenBank/DDBJ databases">
        <title>The draft genome sequence of Fonsecaea nubica causative agent of cutaneous subcutaneous infection in human host.</title>
        <authorList>
            <person name="Costa F."/>
            <person name="Sybren D.H."/>
            <person name="Raittz R.T."/>
            <person name="Weiss V.A."/>
            <person name="Leao A.C."/>
            <person name="Gomes R."/>
            <person name="De Souza E.M."/>
            <person name="Pedrosa F.O."/>
            <person name="Steffens M.B."/>
            <person name="Bombassaro A."/>
            <person name="Tadra-Sfeir M.Z."/>
            <person name="Moreno L.F."/>
            <person name="Najafzadeh M.J."/>
            <person name="Felipe M.S."/>
            <person name="Teixeira M."/>
            <person name="Sun J."/>
            <person name="Xi L."/>
            <person name="Castro M.A."/>
            <person name="Vicente V.A."/>
        </authorList>
    </citation>
    <scope>NUCLEOTIDE SEQUENCE [LARGE SCALE GENOMIC DNA]</scope>
    <source>
        <strain evidence="8 9">CBS 269.64</strain>
    </source>
</reference>
<feature type="compositionally biased region" description="Basic and acidic residues" evidence="6">
    <location>
        <begin position="508"/>
        <end position="523"/>
    </location>
</feature>
<organism evidence="8 9">
    <name type="scientific">Fonsecaea nubica</name>
    <dbReference type="NCBI Taxonomy" id="856822"/>
    <lineage>
        <taxon>Eukaryota</taxon>
        <taxon>Fungi</taxon>
        <taxon>Dikarya</taxon>
        <taxon>Ascomycota</taxon>
        <taxon>Pezizomycotina</taxon>
        <taxon>Eurotiomycetes</taxon>
        <taxon>Chaetothyriomycetidae</taxon>
        <taxon>Chaetothyriales</taxon>
        <taxon>Herpotrichiellaceae</taxon>
        <taxon>Fonsecaea</taxon>
    </lineage>
</organism>
<protein>
    <recommendedName>
        <fullName evidence="7">Zn(2)-C6 fungal-type domain-containing protein</fullName>
    </recommendedName>
</protein>
<dbReference type="Gene3D" id="4.10.240.10">
    <property type="entry name" value="Zn(2)-C6 fungal-type DNA-binding domain"/>
    <property type="match status" value="1"/>
</dbReference>
<dbReference type="InterPro" id="IPR052761">
    <property type="entry name" value="Fungal_Detox/Toxin_TFs"/>
</dbReference>
<dbReference type="Pfam" id="PF00172">
    <property type="entry name" value="Zn_clus"/>
    <property type="match status" value="1"/>
</dbReference>
<dbReference type="InterPro" id="IPR007219">
    <property type="entry name" value="XnlR_reg_dom"/>
</dbReference>
<name>A0A178CM82_9EURO</name>
<dbReference type="GO" id="GO:0000981">
    <property type="term" value="F:DNA-binding transcription factor activity, RNA polymerase II-specific"/>
    <property type="evidence" value="ECO:0007669"/>
    <property type="project" value="InterPro"/>
</dbReference>
<dbReference type="EMBL" id="LVCJ01000072">
    <property type="protein sequence ID" value="OAL30486.1"/>
    <property type="molecule type" value="Genomic_DNA"/>
</dbReference>
<dbReference type="PROSITE" id="PS00463">
    <property type="entry name" value="ZN2_CY6_FUNGAL_1"/>
    <property type="match status" value="1"/>
</dbReference>
<dbReference type="AlphaFoldDB" id="A0A178CM82"/>
<feature type="domain" description="Zn(2)-C6 fungal-type" evidence="7">
    <location>
        <begin position="26"/>
        <end position="58"/>
    </location>
</feature>
<evidence type="ECO:0000256" key="6">
    <source>
        <dbReference type="SAM" id="MobiDB-lite"/>
    </source>
</evidence>
<dbReference type="PROSITE" id="PS50048">
    <property type="entry name" value="ZN2_CY6_FUNGAL_2"/>
    <property type="match status" value="1"/>
</dbReference>
<keyword evidence="2" id="KW-0805">Transcription regulation</keyword>
<evidence type="ECO:0000256" key="1">
    <source>
        <dbReference type="ARBA" id="ARBA00022723"/>
    </source>
</evidence>
<accession>A0A178CM82</accession>
<keyword evidence="5" id="KW-0539">Nucleus</keyword>
<evidence type="ECO:0000256" key="5">
    <source>
        <dbReference type="ARBA" id="ARBA00023242"/>
    </source>
</evidence>
<evidence type="ECO:0000313" key="9">
    <source>
        <dbReference type="Proteomes" id="UP000185904"/>
    </source>
</evidence>
<dbReference type="GeneID" id="34592108"/>
<dbReference type="Pfam" id="PF04082">
    <property type="entry name" value="Fungal_trans"/>
    <property type="match status" value="1"/>
</dbReference>
<keyword evidence="9" id="KW-1185">Reference proteome</keyword>
<evidence type="ECO:0000256" key="3">
    <source>
        <dbReference type="ARBA" id="ARBA00023125"/>
    </source>
</evidence>
<dbReference type="CDD" id="cd12148">
    <property type="entry name" value="fungal_TF_MHR"/>
    <property type="match status" value="1"/>
</dbReference>
<evidence type="ECO:0000256" key="4">
    <source>
        <dbReference type="ARBA" id="ARBA00023163"/>
    </source>
</evidence>
<dbReference type="RefSeq" id="XP_022496997.1">
    <property type="nucleotide sequence ID" value="XM_022646981.1"/>
</dbReference>
<dbReference type="PANTHER" id="PTHR47425">
    <property type="entry name" value="FARB-RELATED"/>
    <property type="match status" value="1"/>
</dbReference>
<dbReference type="Proteomes" id="UP000185904">
    <property type="component" value="Unassembled WGS sequence"/>
</dbReference>
<evidence type="ECO:0000259" key="7">
    <source>
        <dbReference type="PROSITE" id="PS50048"/>
    </source>
</evidence>
<comment type="caution">
    <text evidence="8">The sequence shown here is derived from an EMBL/GenBank/DDBJ whole genome shotgun (WGS) entry which is preliminary data.</text>
</comment>
<dbReference type="OrthoDB" id="39175at2759"/>
<dbReference type="PANTHER" id="PTHR47425:SF3">
    <property type="entry name" value="ZN(II)2CYS6 TRANSCRIPTION FACTOR (EUROFUNG)"/>
    <property type="match status" value="1"/>
</dbReference>